<dbReference type="EMBL" id="FNVU01000025">
    <property type="protein sequence ID" value="SEG91994.1"/>
    <property type="molecule type" value="Genomic_DNA"/>
</dbReference>
<sequence>MPVNADYDVSTLRVRPQDLSTASDRLVSLAEQMADEIEGINDAVSSLVLSWVGNSAGEAQEFNNSWKNVMLQLFGKKDGPTGVLPAMAGGLLGTAVAYSHTEVELASAFQKFSSGLADTGGAGDTPSDHTGPDYPLSQDYPN</sequence>
<dbReference type="RefSeq" id="WP_103890211.1">
    <property type="nucleotide sequence ID" value="NZ_FNVU01000025.1"/>
</dbReference>
<evidence type="ECO:0000313" key="2">
    <source>
        <dbReference type="EMBL" id="SEG91994.1"/>
    </source>
</evidence>
<evidence type="ECO:0000256" key="1">
    <source>
        <dbReference type="SAM" id="MobiDB-lite"/>
    </source>
</evidence>
<proteinExistence type="predicted"/>
<reference evidence="2 3" key="1">
    <citation type="submission" date="2016-10" db="EMBL/GenBank/DDBJ databases">
        <authorList>
            <person name="de Groot N.N."/>
        </authorList>
    </citation>
    <scope>NUCLEOTIDE SEQUENCE [LARGE SCALE GENOMIC DNA]</scope>
    <source>
        <strain evidence="2 3">CGMCC 4.2023</strain>
    </source>
</reference>
<dbReference type="InterPro" id="IPR036689">
    <property type="entry name" value="ESAT-6-like_sf"/>
</dbReference>
<dbReference type="Proteomes" id="UP000236754">
    <property type="component" value="Unassembled WGS sequence"/>
</dbReference>
<accession>A0A1H6E4Q2</accession>
<dbReference type="AlphaFoldDB" id="A0A1H6E4Q2"/>
<dbReference type="OrthoDB" id="3531801at2"/>
<organism evidence="2 3">
    <name type="scientific">Actinacidiphila yanglinensis</name>
    <dbReference type="NCBI Taxonomy" id="310779"/>
    <lineage>
        <taxon>Bacteria</taxon>
        <taxon>Bacillati</taxon>
        <taxon>Actinomycetota</taxon>
        <taxon>Actinomycetes</taxon>
        <taxon>Kitasatosporales</taxon>
        <taxon>Streptomycetaceae</taxon>
        <taxon>Actinacidiphila</taxon>
    </lineage>
</organism>
<feature type="region of interest" description="Disordered" evidence="1">
    <location>
        <begin position="116"/>
        <end position="142"/>
    </location>
</feature>
<evidence type="ECO:0000313" key="3">
    <source>
        <dbReference type="Proteomes" id="UP000236754"/>
    </source>
</evidence>
<dbReference type="SUPFAM" id="SSF140453">
    <property type="entry name" value="EsxAB dimer-like"/>
    <property type="match status" value="1"/>
</dbReference>
<dbReference type="Gene3D" id="1.10.287.1060">
    <property type="entry name" value="ESAT-6-like"/>
    <property type="match status" value="1"/>
</dbReference>
<name>A0A1H6E4Q2_9ACTN</name>
<keyword evidence="3" id="KW-1185">Reference proteome</keyword>
<evidence type="ECO:0008006" key="4">
    <source>
        <dbReference type="Google" id="ProtNLM"/>
    </source>
</evidence>
<gene>
    <name evidence="2" type="ORF">SAMN05216223_1252</name>
</gene>
<protein>
    <recommendedName>
        <fullName evidence="4">WXG100 family type VII secretion target</fullName>
    </recommendedName>
</protein>